<dbReference type="InterPro" id="IPR051037">
    <property type="entry name" value="RNAPII_TF_IWS1"/>
</dbReference>
<dbReference type="Gene3D" id="1.20.930.10">
    <property type="entry name" value="Conserved domain common to transcription factors TFIIS, elongin A, CRSP70"/>
    <property type="match status" value="1"/>
</dbReference>
<dbReference type="PANTHER" id="PTHR46010:SF1">
    <property type="entry name" value="PROTEIN IWS1 HOMOLOG"/>
    <property type="match status" value="1"/>
</dbReference>
<feature type="compositionally biased region" description="Basic residues" evidence="4">
    <location>
        <begin position="102"/>
        <end position="111"/>
    </location>
</feature>
<feature type="compositionally biased region" description="Basic and acidic residues" evidence="4">
    <location>
        <begin position="135"/>
        <end position="145"/>
    </location>
</feature>
<comment type="caution">
    <text evidence="6">The sequence shown here is derived from an EMBL/GenBank/DDBJ whole genome shotgun (WGS) entry which is preliminary data.</text>
</comment>
<protein>
    <recommendedName>
        <fullName evidence="5">TFIIS N-terminal domain-containing protein</fullName>
    </recommendedName>
</protein>
<sequence>MSDANSPRAGSRAGSVEHDKDRHESPEDAHDADAGNASDQDQDRDRDNDKDSDLLSEIDEDQFEDYDPTREERPVEIDESVAMNLKAARRKRSEGETVKKPKEGRRPKKRSRQADEEGADTAEDERRPRKARSSGGERRSAKKDTQEEEEQVNEENLTPEERRRRAIQRAMDDALKNPTKRRRRKDEIDLEDEIDEQIANLKLAMENACRADNEARQAGQPATHKLKLLPQVTAMLTRTAVQEAVLDPDTNFIQSVKFFLEPLNDGSLPAYSIQRDLFNALTKLPINKDVLLSSGIGKLVYFYTLSKQPEPSIKRLAERLIGEWSRPILKRTDDYRKRQIETREIDIIAAKMAQRQEAAAIAESSSQTMTLTQRPASGKTRFELERERALAPEIRKNNRALPAGLPATYTIAPRSTFDPSRAASEFRPVGSAGLEAFRKMTSKGKGGGKRS</sequence>
<evidence type="ECO:0000313" key="7">
    <source>
        <dbReference type="Proteomes" id="UP001600064"/>
    </source>
</evidence>
<keyword evidence="3" id="KW-0539">Nucleus</keyword>
<name>A0ABR4DGY1_9PEZI</name>
<dbReference type="RefSeq" id="XP_070867553.1">
    <property type="nucleotide sequence ID" value="XM_071010079.1"/>
</dbReference>
<gene>
    <name evidence="6" type="ORF">VTJ83DRAFT_3675</name>
</gene>
<reference evidence="6 7" key="1">
    <citation type="journal article" date="2024" name="Commun. Biol.">
        <title>Comparative genomic analysis of thermophilic fungi reveals convergent evolutionary adaptations and gene losses.</title>
        <authorList>
            <person name="Steindorff A.S."/>
            <person name="Aguilar-Pontes M.V."/>
            <person name="Robinson A.J."/>
            <person name="Andreopoulos B."/>
            <person name="LaButti K."/>
            <person name="Kuo A."/>
            <person name="Mondo S."/>
            <person name="Riley R."/>
            <person name="Otillar R."/>
            <person name="Haridas S."/>
            <person name="Lipzen A."/>
            <person name="Grimwood J."/>
            <person name="Schmutz J."/>
            <person name="Clum A."/>
            <person name="Reid I.D."/>
            <person name="Moisan M.C."/>
            <person name="Butler G."/>
            <person name="Nguyen T.T.M."/>
            <person name="Dewar K."/>
            <person name="Conant G."/>
            <person name="Drula E."/>
            <person name="Henrissat B."/>
            <person name="Hansel C."/>
            <person name="Singer S."/>
            <person name="Hutchinson M.I."/>
            <person name="de Vries R.P."/>
            <person name="Natvig D.O."/>
            <person name="Powell A.J."/>
            <person name="Tsang A."/>
            <person name="Grigoriev I.V."/>
        </authorList>
    </citation>
    <scope>NUCLEOTIDE SEQUENCE [LARGE SCALE GENOMIC DNA]</scope>
    <source>
        <strain evidence="6 7">ATCC 22073</strain>
    </source>
</reference>
<feature type="compositionally biased region" description="Basic and acidic residues" evidence="4">
    <location>
        <begin position="41"/>
        <end position="53"/>
    </location>
</feature>
<feature type="region of interest" description="Disordered" evidence="4">
    <location>
        <begin position="1"/>
        <end position="163"/>
    </location>
</feature>
<dbReference type="GeneID" id="98124723"/>
<evidence type="ECO:0000256" key="3">
    <source>
        <dbReference type="PROSITE-ProRule" id="PRU00649"/>
    </source>
</evidence>
<comment type="similarity">
    <text evidence="2">Belongs to the IWS1 family.</text>
</comment>
<dbReference type="Pfam" id="PF08711">
    <property type="entry name" value="Med26"/>
    <property type="match status" value="1"/>
</dbReference>
<feature type="compositionally biased region" description="Acidic residues" evidence="4">
    <location>
        <begin position="54"/>
        <end position="66"/>
    </location>
</feature>
<proteinExistence type="inferred from homology"/>
<dbReference type="PROSITE" id="PS51319">
    <property type="entry name" value="TFIIS_N"/>
    <property type="match status" value="1"/>
</dbReference>
<evidence type="ECO:0000256" key="1">
    <source>
        <dbReference type="ARBA" id="ARBA00037349"/>
    </source>
</evidence>
<dbReference type="InterPro" id="IPR035441">
    <property type="entry name" value="TFIIS/LEDGF_dom_sf"/>
</dbReference>
<evidence type="ECO:0000256" key="2">
    <source>
        <dbReference type="ARBA" id="ARBA00037992"/>
    </source>
</evidence>
<feature type="compositionally biased region" description="Basic and acidic residues" evidence="4">
    <location>
        <begin position="67"/>
        <end position="76"/>
    </location>
</feature>
<dbReference type="SUPFAM" id="SSF47676">
    <property type="entry name" value="Conserved domain common to transcription factors TFIIS, elongin A, CRSP70"/>
    <property type="match status" value="1"/>
</dbReference>
<feature type="compositionally biased region" description="Basic and acidic residues" evidence="4">
    <location>
        <begin position="15"/>
        <end position="33"/>
    </location>
</feature>
<evidence type="ECO:0000313" key="6">
    <source>
        <dbReference type="EMBL" id="KAL2268829.1"/>
    </source>
</evidence>
<evidence type="ECO:0000256" key="4">
    <source>
        <dbReference type="SAM" id="MobiDB-lite"/>
    </source>
</evidence>
<organism evidence="6 7">
    <name type="scientific">Remersonia thermophila</name>
    <dbReference type="NCBI Taxonomy" id="72144"/>
    <lineage>
        <taxon>Eukaryota</taxon>
        <taxon>Fungi</taxon>
        <taxon>Dikarya</taxon>
        <taxon>Ascomycota</taxon>
        <taxon>Pezizomycotina</taxon>
        <taxon>Sordariomycetes</taxon>
        <taxon>Sordariomycetidae</taxon>
        <taxon>Sordariales</taxon>
        <taxon>Sordariales incertae sedis</taxon>
        <taxon>Remersonia</taxon>
    </lineage>
</organism>
<feature type="domain" description="TFIIS N-terminal" evidence="5">
    <location>
        <begin position="254"/>
        <end position="331"/>
    </location>
</feature>
<accession>A0ABR4DGY1</accession>
<keyword evidence="7" id="KW-1185">Reference proteome</keyword>
<dbReference type="PANTHER" id="PTHR46010">
    <property type="entry name" value="PROTEIN IWS1 HOMOLOG"/>
    <property type="match status" value="1"/>
</dbReference>
<dbReference type="Proteomes" id="UP001600064">
    <property type="component" value="Unassembled WGS sequence"/>
</dbReference>
<comment type="function">
    <text evidence="1">Transcription factor involved in RNA polymerase II transcription regulation. May function in both SPT15/TBP post-recruitment and recruitment steps of transcription.</text>
</comment>
<comment type="subcellular location">
    <subcellularLocation>
        <location evidence="3">Nucleus</location>
    </subcellularLocation>
</comment>
<evidence type="ECO:0000259" key="5">
    <source>
        <dbReference type="PROSITE" id="PS51319"/>
    </source>
</evidence>
<dbReference type="InterPro" id="IPR017923">
    <property type="entry name" value="TFIIS_N"/>
</dbReference>
<dbReference type="EMBL" id="JAZGUE010000003">
    <property type="protein sequence ID" value="KAL2268829.1"/>
    <property type="molecule type" value="Genomic_DNA"/>
</dbReference>